<dbReference type="PANTHER" id="PTHR43423">
    <property type="entry name" value="ABC TRANSPORTER I FAMILY MEMBER 17"/>
    <property type="match status" value="1"/>
</dbReference>
<evidence type="ECO:0000259" key="4">
    <source>
        <dbReference type="PROSITE" id="PS50893"/>
    </source>
</evidence>
<dbReference type="SMART" id="SM00382">
    <property type="entry name" value="AAA"/>
    <property type="match status" value="1"/>
</dbReference>
<protein>
    <submittedName>
        <fullName evidence="5">ATP-binding cassette domain-containing protein</fullName>
    </submittedName>
</protein>
<evidence type="ECO:0000256" key="1">
    <source>
        <dbReference type="ARBA" id="ARBA00022448"/>
    </source>
</evidence>
<dbReference type="PROSITE" id="PS50893">
    <property type="entry name" value="ABC_TRANSPORTER_2"/>
    <property type="match status" value="1"/>
</dbReference>
<gene>
    <name evidence="5" type="ORF">F9802_05795</name>
</gene>
<dbReference type="RefSeq" id="WP_152150196.1">
    <property type="nucleotide sequence ID" value="NZ_WEIO01000002.1"/>
</dbReference>
<evidence type="ECO:0000313" key="6">
    <source>
        <dbReference type="Proteomes" id="UP000429595"/>
    </source>
</evidence>
<dbReference type="InterPro" id="IPR003593">
    <property type="entry name" value="AAA+_ATPase"/>
</dbReference>
<dbReference type="GO" id="GO:0016887">
    <property type="term" value="F:ATP hydrolysis activity"/>
    <property type="evidence" value="ECO:0007669"/>
    <property type="project" value="InterPro"/>
</dbReference>
<feature type="domain" description="ABC transporter" evidence="4">
    <location>
        <begin position="12"/>
        <end position="244"/>
    </location>
</feature>
<dbReference type="InterPro" id="IPR027417">
    <property type="entry name" value="P-loop_NTPase"/>
</dbReference>
<reference evidence="5 6" key="1">
    <citation type="submission" date="2019-10" db="EMBL/GenBank/DDBJ databases">
        <title>Bacillus aerolatum sp. nov., isolated from bioaerosol of sport playgrounds.</title>
        <authorList>
            <person name="Chen P."/>
            <person name="Zhang G."/>
        </authorList>
    </citation>
    <scope>NUCLEOTIDE SEQUENCE [LARGE SCALE GENOMIC DNA]</scope>
    <source>
        <strain evidence="5 6">CX253</strain>
    </source>
</reference>
<evidence type="ECO:0000256" key="3">
    <source>
        <dbReference type="ARBA" id="ARBA00022840"/>
    </source>
</evidence>
<name>A0A6I1FIF0_9BACI</name>
<dbReference type="Pfam" id="PF00005">
    <property type="entry name" value="ABC_tran"/>
    <property type="match status" value="1"/>
</dbReference>
<dbReference type="InterPro" id="IPR003439">
    <property type="entry name" value="ABC_transporter-like_ATP-bd"/>
</dbReference>
<dbReference type="EMBL" id="WEIO01000002">
    <property type="protein sequence ID" value="KAB7708211.1"/>
    <property type="molecule type" value="Genomic_DNA"/>
</dbReference>
<comment type="caution">
    <text evidence="5">The sequence shown here is derived from an EMBL/GenBank/DDBJ whole genome shotgun (WGS) entry which is preliminary data.</text>
</comment>
<evidence type="ECO:0000256" key="2">
    <source>
        <dbReference type="ARBA" id="ARBA00022741"/>
    </source>
</evidence>
<keyword evidence="2" id="KW-0547">Nucleotide-binding</keyword>
<evidence type="ECO:0000313" key="5">
    <source>
        <dbReference type="EMBL" id="KAB7708211.1"/>
    </source>
</evidence>
<dbReference type="Proteomes" id="UP000429595">
    <property type="component" value="Unassembled WGS sequence"/>
</dbReference>
<dbReference type="AlphaFoldDB" id="A0A6I1FIF0"/>
<proteinExistence type="predicted"/>
<keyword evidence="6" id="KW-1185">Reference proteome</keyword>
<keyword evidence="3 5" id="KW-0067">ATP-binding</keyword>
<dbReference type="GO" id="GO:0005524">
    <property type="term" value="F:ATP binding"/>
    <property type="evidence" value="ECO:0007669"/>
    <property type="project" value="UniProtKB-KW"/>
</dbReference>
<dbReference type="PROSITE" id="PS00211">
    <property type="entry name" value="ABC_TRANSPORTER_1"/>
    <property type="match status" value="1"/>
</dbReference>
<dbReference type="Gene3D" id="3.40.50.300">
    <property type="entry name" value="P-loop containing nucleotide triphosphate hydrolases"/>
    <property type="match status" value="1"/>
</dbReference>
<dbReference type="SUPFAM" id="SSF52540">
    <property type="entry name" value="P-loop containing nucleoside triphosphate hydrolases"/>
    <property type="match status" value="1"/>
</dbReference>
<organism evidence="5 6">
    <name type="scientific">Bacillus aerolatus</name>
    <dbReference type="NCBI Taxonomy" id="2653354"/>
    <lineage>
        <taxon>Bacteria</taxon>
        <taxon>Bacillati</taxon>
        <taxon>Bacillota</taxon>
        <taxon>Bacilli</taxon>
        <taxon>Bacillales</taxon>
        <taxon>Bacillaceae</taxon>
        <taxon>Bacillus</taxon>
    </lineage>
</organism>
<dbReference type="PANTHER" id="PTHR43423:SF1">
    <property type="entry name" value="ABC TRANSPORTER I FAMILY MEMBER 17"/>
    <property type="match status" value="1"/>
</dbReference>
<sequence length="254" mass="28176">MSIEKLKTDIAIQFKQAGKCYVNGSEKQMVLQNITGDVPAGAVVTLVGPSGSGKSTLLSLCNLLLTPDEGEVRIEGKEVREWDVNKLRQHAALAFQTAPMIPGTVHDNLMLAARLHDISLQSPEELIQYVGLSKNILPRSAEELSGGQKQRVALARTLVNQSSILMLDEMTSALDPSAAKEIEELIIKIHKDEQKTILWVTHDLEQARRVGDYTWLLANGRLIEKAETHSFFHYPEKELTRRFLQGELAGGKDL</sequence>
<accession>A0A6I1FIF0</accession>
<dbReference type="InterPro" id="IPR017871">
    <property type="entry name" value="ABC_transporter-like_CS"/>
</dbReference>
<keyword evidence="1" id="KW-0813">Transport</keyword>